<evidence type="ECO:0000256" key="2">
    <source>
        <dbReference type="ARBA" id="ARBA00011245"/>
    </source>
</evidence>
<dbReference type="InterPro" id="IPR001412">
    <property type="entry name" value="aa-tRNA-synth_I_CS"/>
</dbReference>
<dbReference type="PRINTS" id="PR00986">
    <property type="entry name" value="TRNASYNTHVAL"/>
</dbReference>
<dbReference type="AlphaFoldDB" id="A0A839UZC4"/>
<comment type="subcellular location">
    <subcellularLocation>
        <location evidence="1 12">Cytoplasm</location>
    </subcellularLocation>
</comment>
<keyword evidence="8 12" id="KW-0175">Coiled coil</keyword>
<reference evidence="16 17" key="1">
    <citation type="submission" date="2020-08" db="EMBL/GenBank/DDBJ databases">
        <title>Genomic Encyclopedia of Type Strains, Phase III (KMG-III): the genomes of soil and plant-associated and newly described type strains.</title>
        <authorList>
            <person name="Whitman W."/>
        </authorList>
    </citation>
    <scope>NUCLEOTIDE SEQUENCE [LARGE SCALE GENOMIC DNA]</scope>
    <source>
        <strain evidence="16 17">CECT 8088</strain>
    </source>
</reference>
<dbReference type="HAMAP" id="MF_02004">
    <property type="entry name" value="Val_tRNA_synth_type1"/>
    <property type="match status" value="1"/>
</dbReference>
<dbReference type="CDD" id="cd07962">
    <property type="entry name" value="Anticodon_Ia_Val"/>
    <property type="match status" value="1"/>
</dbReference>
<keyword evidence="17" id="KW-1185">Reference proteome</keyword>
<keyword evidence="9 12" id="KW-0030">Aminoacyl-tRNA synthetase</keyword>
<evidence type="ECO:0000313" key="16">
    <source>
        <dbReference type="EMBL" id="MBB3173490.1"/>
    </source>
</evidence>
<sequence length="902" mass="100994">MLDKSFDAAASEQRQYAQWEADGRFAAHPESNKRPFSIMMPPPNVTGTLHAGHALDNTLQDVLVRWRRMEGRDALWQPGTDHAGIATQMVVERQLAKDGIDRKQIGRDAFIERVWQWKAQSGDTITRQLRRLGASPDWSRERFTMDEGLSEAVRTVFVRLFREGLIYRDRRLVNWDPEFGSALSDIEVENRETRGSMWYLRYPLADSAGRPTDETITVATTRPETMLGDSAVAVHPEDDRYAALVGRHVVLPLTGRLIPIVADAYSDPEKGTGAVKITPAHDFNDFEVGRRHDLPMPTILDAQAKLTIAEIESDLVEIDGLSSRDFVTGIDGQPREAARRAIVAELERLGWLERVEPHTLQVPHAERGGAIVEPRLTTQWYCDAATLAKPAIEAVEQGRTVFVPRSWENTFFAWMRDIKPWCISRQLWWGHRIPAWYGPDGHVFVALDAAEAQAQARVHYGTETALEQDPDVLDTWFSSGLWPFSTLGWPRKTPEFERYYPTDVLVTGFDIIFFWVARMMMFGLHITGEVPFRTVCMHGLVRDEQGRKMSKSLGNGLDPITLIDEFGADALRFTICALTGPGRDIKLGPSRVKEYRSFVTKLWNAARFCEMNAVAPVPGFDPATATQPISHWILSETDRVIAEATAALEAFRFDEYAASLYRFTWNVFCDWLLELAKPLLAGEAGAAQDELRAVIAHVLGTLLRLMQPVMPFVTETLWESFGFGGSGTLAAADWPQPGLAPAGAAEAREEIDWLTRLIGELRALRTEMGVAPSVLAPLLLRDAAPRTLARAERWSEALRRMGRVCEIAVLGGSLPKGAAQLVLDEATLVIPLEGIVDLEAERARLGKERARLVAEREKSQRKLDNPDFVARAKPEVVEENRDRVAGWSADIERLDAALSRLG</sequence>
<keyword evidence="5 12" id="KW-0547">Nucleotide-binding</keyword>
<comment type="catalytic activity">
    <reaction evidence="10 12">
        <text>tRNA(Val) + L-valine + ATP = L-valyl-tRNA(Val) + AMP + diphosphate</text>
        <dbReference type="Rhea" id="RHEA:10704"/>
        <dbReference type="Rhea" id="RHEA-COMP:9672"/>
        <dbReference type="Rhea" id="RHEA-COMP:9708"/>
        <dbReference type="ChEBI" id="CHEBI:30616"/>
        <dbReference type="ChEBI" id="CHEBI:33019"/>
        <dbReference type="ChEBI" id="CHEBI:57762"/>
        <dbReference type="ChEBI" id="CHEBI:78442"/>
        <dbReference type="ChEBI" id="CHEBI:78537"/>
        <dbReference type="ChEBI" id="CHEBI:456215"/>
        <dbReference type="EC" id="6.1.1.9"/>
    </reaction>
</comment>
<evidence type="ECO:0000256" key="3">
    <source>
        <dbReference type="ARBA" id="ARBA00022490"/>
    </source>
</evidence>
<feature type="domain" description="Valyl-tRNA synthetase tRNA-binding arm" evidence="15">
    <location>
        <begin position="837"/>
        <end position="902"/>
    </location>
</feature>
<name>A0A839UZC4_9PROT</name>
<dbReference type="InterPro" id="IPR002303">
    <property type="entry name" value="Valyl-tRNA_ligase"/>
</dbReference>
<dbReference type="GO" id="GO:0002161">
    <property type="term" value="F:aminoacyl-tRNA deacylase activity"/>
    <property type="evidence" value="ECO:0007669"/>
    <property type="project" value="InterPro"/>
</dbReference>
<evidence type="ECO:0000259" key="14">
    <source>
        <dbReference type="Pfam" id="PF08264"/>
    </source>
</evidence>
<evidence type="ECO:0000256" key="10">
    <source>
        <dbReference type="ARBA" id="ARBA00047552"/>
    </source>
</evidence>
<comment type="caution">
    <text evidence="16">The sequence shown here is derived from an EMBL/GenBank/DDBJ whole genome shotgun (WGS) entry which is preliminary data.</text>
</comment>
<proteinExistence type="inferred from homology"/>
<dbReference type="RefSeq" id="WP_183274944.1">
    <property type="nucleotide sequence ID" value="NZ_JACHXV010000004.1"/>
</dbReference>
<dbReference type="EMBL" id="JACHXV010000004">
    <property type="protein sequence ID" value="MBB3173490.1"/>
    <property type="molecule type" value="Genomic_DNA"/>
</dbReference>
<dbReference type="SUPFAM" id="SSF46589">
    <property type="entry name" value="tRNA-binding arm"/>
    <property type="match status" value="1"/>
</dbReference>
<dbReference type="Gene3D" id="1.10.287.380">
    <property type="entry name" value="Valyl-tRNA synthetase, C-terminal domain"/>
    <property type="match status" value="1"/>
</dbReference>
<evidence type="ECO:0000259" key="15">
    <source>
        <dbReference type="Pfam" id="PF10458"/>
    </source>
</evidence>
<dbReference type="Pfam" id="PF08264">
    <property type="entry name" value="Anticodon_1"/>
    <property type="match status" value="1"/>
</dbReference>
<dbReference type="InterPro" id="IPR019499">
    <property type="entry name" value="Val-tRNA_synth_tRNA-bd"/>
</dbReference>
<dbReference type="Pfam" id="PF10458">
    <property type="entry name" value="Val_tRNA-synt_C"/>
    <property type="match status" value="1"/>
</dbReference>
<dbReference type="CDD" id="cd00817">
    <property type="entry name" value="ValRS_core"/>
    <property type="match status" value="1"/>
</dbReference>
<feature type="domain" description="Aminoacyl-tRNA synthetase class Ia" evidence="13">
    <location>
        <begin position="16"/>
        <end position="587"/>
    </location>
</feature>
<dbReference type="Gene3D" id="1.10.730.10">
    <property type="entry name" value="Isoleucyl-tRNA Synthetase, Domain 1"/>
    <property type="match status" value="1"/>
</dbReference>
<keyword evidence="6 12" id="KW-0067">ATP-binding</keyword>
<dbReference type="InterPro" id="IPR013155">
    <property type="entry name" value="M/V/L/I-tRNA-synth_anticd-bd"/>
</dbReference>
<comment type="domain">
    <text evidence="12">The C-terminal coiled-coil domain is crucial for aminoacylation activity.</text>
</comment>
<evidence type="ECO:0000256" key="7">
    <source>
        <dbReference type="ARBA" id="ARBA00022917"/>
    </source>
</evidence>
<dbReference type="GO" id="GO:0005829">
    <property type="term" value="C:cytosol"/>
    <property type="evidence" value="ECO:0007669"/>
    <property type="project" value="TreeGrafter"/>
</dbReference>
<dbReference type="PANTHER" id="PTHR11946:SF93">
    <property type="entry name" value="VALINE--TRNA LIGASE, CHLOROPLASTIC_MITOCHONDRIAL 2"/>
    <property type="match status" value="1"/>
</dbReference>
<dbReference type="FunFam" id="3.40.50.620:FF:000032">
    <property type="entry name" value="Valine--tRNA ligase"/>
    <property type="match status" value="1"/>
</dbReference>
<dbReference type="Gene3D" id="3.90.740.10">
    <property type="entry name" value="Valyl/Leucyl/Isoleucyl-tRNA synthetase, editing domain"/>
    <property type="match status" value="1"/>
</dbReference>
<dbReference type="SUPFAM" id="SSF47323">
    <property type="entry name" value="Anticodon-binding domain of a subclass of class I aminoacyl-tRNA synthetases"/>
    <property type="match status" value="1"/>
</dbReference>
<dbReference type="SUPFAM" id="SSF50677">
    <property type="entry name" value="ValRS/IleRS/LeuRS editing domain"/>
    <property type="match status" value="1"/>
</dbReference>
<comment type="similarity">
    <text evidence="11 12">Belongs to the class-I aminoacyl-tRNA synthetase family. ValS type 1 subfamily.</text>
</comment>
<feature type="domain" description="Methionyl/Valyl/Leucyl/Isoleucyl-tRNA synthetase anticodon-binding" evidence="14">
    <location>
        <begin position="631"/>
        <end position="773"/>
    </location>
</feature>
<comment type="function">
    <text evidence="12">Catalyzes the attachment of valine to tRNA(Val). As ValRS can inadvertently accommodate and process structurally similar amino acids such as threonine, to avoid such errors, it has a 'posttransfer' editing activity that hydrolyzes mischarged Thr-tRNA(Val) in a tRNA-dependent manner.</text>
</comment>
<comment type="caution">
    <text evidence="12">Lacks conserved residue(s) required for the propagation of feature annotation.</text>
</comment>
<evidence type="ECO:0000256" key="9">
    <source>
        <dbReference type="ARBA" id="ARBA00023146"/>
    </source>
</evidence>
<keyword evidence="3 12" id="KW-0963">Cytoplasm</keyword>
<comment type="subunit">
    <text evidence="2 12">Monomer.</text>
</comment>
<dbReference type="GO" id="GO:0006438">
    <property type="term" value="P:valyl-tRNA aminoacylation"/>
    <property type="evidence" value="ECO:0007669"/>
    <property type="project" value="UniProtKB-UniRule"/>
</dbReference>
<keyword evidence="7 12" id="KW-0648">Protein biosynthesis</keyword>
<dbReference type="InterPro" id="IPR014729">
    <property type="entry name" value="Rossmann-like_a/b/a_fold"/>
</dbReference>
<dbReference type="InterPro" id="IPR037118">
    <property type="entry name" value="Val-tRNA_synth_C_sf"/>
</dbReference>
<dbReference type="InterPro" id="IPR009080">
    <property type="entry name" value="tRNAsynth_Ia_anticodon-bd"/>
</dbReference>
<evidence type="ECO:0000256" key="1">
    <source>
        <dbReference type="ARBA" id="ARBA00004496"/>
    </source>
</evidence>
<dbReference type="PANTHER" id="PTHR11946">
    <property type="entry name" value="VALYL-TRNA SYNTHETASES"/>
    <property type="match status" value="1"/>
</dbReference>
<dbReference type="InterPro" id="IPR010978">
    <property type="entry name" value="tRNA-bd_arm"/>
</dbReference>
<evidence type="ECO:0000259" key="13">
    <source>
        <dbReference type="Pfam" id="PF00133"/>
    </source>
</evidence>
<accession>A0A839UZC4</accession>
<feature type="short sequence motif" description="'KMSKS' region" evidence="12">
    <location>
        <begin position="548"/>
        <end position="552"/>
    </location>
</feature>
<dbReference type="FunFam" id="3.40.50.620:FF:000098">
    <property type="entry name" value="Valine--tRNA ligase"/>
    <property type="match status" value="1"/>
</dbReference>
<dbReference type="InterPro" id="IPR009008">
    <property type="entry name" value="Val/Leu/Ile-tRNA-synth_edit"/>
</dbReference>
<dbReference type="NCBIfam" id="TIGR00422">
    <property type="entry name" value="valS"/>
    <property type="match status" value="1"/>
</dbReference>
<dbReference type="GO" id="GO:0005524">
    <property type="term" value="F:ATP binding"/>
    <property type="evidence" value="ECO:0007669"/>
    <property type="project" value="UniProtKB-UniRule"/>
</dbReference>
<dbReference type="NCBIfam" id="NF004349">
    <property type="entry name" value="PRK05729.1"/>
    <property type="match status" value="1"/>
</dbReference>
<dbReference type="EC" id="6.1.1.9" evidence="12"/>
<gene>
    <name evidence="12" type="primary">valS</name>
    <name evidence="16" type="ORF">FHR90_001313</name>
</gene>
<evidence type="ECO:0000313" key="17">
    <source>
        <dbReference type="Proteomes" id="UP000557688"/>
    </source>
</evidence>
<dbReference type="InterPro" id="IPR002300">
    <property type="entry name" value="aa-tRNA-synth_Ia"/>
</dbReference>
<dbReference type="SUPFAM" id="SSF52374">
    <property type="entry name" value="Nucleotidylyl transferase"/>
    <property type="match status" value="1"/>
</dbReference>
<evidence type="ECO:0000256" key="11">
    <source>
        <dbReference type="ARBA" id="ARBA00060830"/>
    </source>
</evidence>
<dbReference type="Gene3D" id="3.40.50.620">
    <property type="entry name" value="HUPs"/>
    <property type="match status" value="2"/>
</dbReference>
<dbReference type="PROSITE" id="PS00178">
    <property type="entry name" value="AA_TRNA_LIGASE_I"/>
    <property type="match status" value="1"/>
</dbReference>
<feature type="coiled-coil region" evidence="12">
    <location>
        <begin position="835"/>
        <end position="862"/>
    </location>
</feature>
<dbReference type="FunFam" id="1.10.287.380:FF:000001">
    <property type="entry name" value="Valine--tRNA ligase"/>
    <property type="match status" value="1"/>
</dbReference>
<feature type="binding site" evidence="12">
    <location>
        <position position="551"/>
    </location>
    <ligand>
        <name>ATP</name>
        <dbReference type="ChEBI" id="CHEBI:30616"/>
    </ligand>
</feature>
<dbReference type="GO" id="GO:0004832">
    <property type="term" value="F:valine-tRNA ligase activity"/>
    <property type="evidence" value="ECO:0007669"/>
    <property type="project" value="UniProtKB-UniRule"/>
</dbReference>
<evidence type="ECO:0000256" key="8">
    <source>
        <dbReference type="ARBA" id="ARBA00023054"/>
    </source>
</evidence>
<evidence type="ECO:0000256" key="5">
    <source>
        <dbReference type="ARBA" id="ARBA00022741"/>
    </source>
</evidence>
<dbReference type="Proteomes" id="UP000557688">
    <property type="component" value="Unassembled WGS sequence"/>
</dbReference>
<evidence type="ECO:0000256" key="12">
    <source>
        <dbReference type="HAMAP-Rule" id="MF_02004"/>
    </source>
</evidence>
<keyword evidence="4 12" id="KW-0436">Ligase</keyword>
<organism evidence="16 17">
    <name type="scientific">Endobacter medicaginis</name>
    <dbReference type="NCBI Taxonomy" id="1181271"/>
    <lineage>
        <taxon>Bacteria</taxon>
        <taxon>Pseudomonadati</taxon>
        <taxon>Pseudomonadota</taxon>
        <taxon>Alphaproteobacteria</taxon>
        <taxon>Acetobacterales</taxon>
        <taxon>Acetobacteraceae</taxon>
        <taxon>Endobacter</taxon>
    </lineage>
</organism>
<dbReference type="InterPro" id="IPR033705">
    <property type="entry name" value="Anticodon_Ia_Val"/>
</dbReference>
<dbReference type="Pfam" id="PF00133">
    <property type="entry name" value="tRNA-synt_1"/>
    <property type="match status" value="1"/>
</dbReference>
<protein>
    <recommendedName>
        <fullName evidence="12">Valine--tRNA ligase</fullName>
        <ecNumber evidence="12">6.1.1.9</ecNumber>
    </recommendedName>
    <alternativeName>
        <fullName evidence="12">Valyl-tRNA synthetase</fullName>
        <shortName evidence="12">ValRS</shortName>
    </alternativeName>
</protein>
<evidence type="ECO:0000256" key="6">
    <source>
        <dbReference type="ARBA" id="ARBA00022840"/>
    </source>
</evidence>
<comment type="domain">
    <text evidence="12">ValRS has two distinct active sites: one for aminoacylation and one for editing. The misactivated threonine is translocated from the active site to the editing site.</text>
</comment>
<evidence type="ECO:0000256" key="4">
    <source>
        <dbReference type="ARBA" id="ARBA00022598"/>
    </source>
</evidence>